<proteinExistence type="predicted"/>
<accession>A0A1I8FP95</accession>
<organism evidence="2 3">
    <name type="scientific">Macrostomum lignano</name>
    <dbReference type="NCBI Taxonomy" id="282301"/>
    <lineage>
        <taxon>Eukaryota</taxon>
        <taxon>Metazoa</taxon>
        <taxon>Spiralia</taxon>
        <taxon>Lophotrochozoa</taxon>
        <taxon>Platyhelminthes</taxon>
        <taxon>Rhabditophora</taxon>
        <taxon>Macrostomorpha</taxon>
        <taxon>Macrostomida</taxon>
        <taxon>Macrostomidae</taxon>
        <taxon>Macrostomum</taxon>
    </lineage>
</organism>
<evidence type="ECO:0000313" key="3">
    <source>
        <dbReference type="WBParaSite" id="maker-unitig_41921-snap-gene-0.3-mRNA-1"/>
    </source>
</evidence>
<reference evidence="3" key="1">
    <citation type="submission" date="2016-11" db="UniProtKB">
        <authorList>
            <consortium name="WormBaseParasite"/>
        </authorList>
    </citation>
    <scope>IDENTIFICATION</scope>
</reference>
<protein>
    <submittedName>
        <fullName evidence="3">PLAT domain-containing protein</fullName>
    </submittedName>
</protein>
<evidence type="ECO:0000256" key="1">
    <source>
        <dbReference type="SAM" id="MobiDB-lite"/>
    </source>
</evidence>
<dbReference type="Proteomes" id="UP000095280">
    <property type="component" value="Unplaced"/>
</dbReference>
<feature type="compositionally biased region" description="Basic and acidic residues" evidence="1">
    <location>
        <begin position="253"/>
        <end position="263"/>
    </location>
</feature>
<keyword evidence="2" id="KW-1185">Reference proteome</keyword>
<feature type="region of interest" description="Disordered" evidence="1">
    <location>
        <begin position="253"/>
        <end position="274"/>
    </location>
</feature>
<evidence type="ECO:0000313" key="2">
    <source>
        <dbReference type="Proteomes" id="UP000095280"/>
    </source>
</evidence>
<dbReference type="WBParaSite" id="maker-unitig_41921-snap-gene-0.3-mRNA-1">
    <property type="protein sequence ID" value="maker-unitig_41921-snap-gene-0.3-mRNA-1"/>
    <property type="gene ID" value="maker-unitig_41921-snap-gene-0.3"/>
</dbReference>
<sequence>TVQLSRADVLRTWQPSGAHCRSWWESRQSETNRFPAAVRSGPRWLVMQLRQPMMLEAMAKWLAAAPVGSPVSAVGASQPPAGAAAGGIRAARQLGTFGSSDGGGSSENQKQKSCELVGEDGPHLPSCCISCDGPNRQDLRPLRSSNASEGMIEAHYSLEAKHTHHNQKLKCSKRQGGDPADVSLSVSPSRARTDIYLGYFTGPTGTDEQSRRIHVTSHECSIWGSWLIRCSVNQSGIEYPVVETRPVLFELSTDKGSEERSQDFKAVQKSRAGK</sequence>
<feature type="region of interest" description="Disordered" evidence="1">
    <location>
        <begin position="94"/>
        <end position="117"/>
    </location>
</feature>
<dbReference type="AlphaFoldDB" id="A0A1I8FP95"/>
<name>A0A1I8FP95_9PLAT</name>